<dbReference type="GO" id="GO:0005886">
    <property type="term" value="C:plasma membrane"/>
    <property type="evidence" value="ECO:0007669"/>
    <property type="project" value="UniProtKB-SubCell"/>
</dbReference>
<proteinExistence type="predicted"/>
<reference evidence="11" key="2">
    <citation type="submission" date="2020-09" db="EMBL/GenBank/DDBJ databases">
        <authorList>
            <person name="Sun Q."/>
            <person name="Zhou Y."/>
        </authorList>
    </citation>
    <scope>NUCLEOTIDE SEQUENCE</scope>
    <source>
        <strain evidence="11">CGMCC 1.15371</strain>
    </source>
</reference>
<dbReference type="InterPro" id="IPR004796">
    <property type="entry name" value="PTS_IIC_cello"/>
</dbReference>
<comment type="subcellular location">
    <subcellularLocation>
        <location evidence="1">Cell membrane</location>
        <topology evidence="1">Multi-pass membrane protein</topology>
    </subcellularLocation>
</comment>
<dbReference type="InterPro" id="IPR004501">
    <property type="entry name" value="PTS_EIIC_3"/>
</dbReference>
<name>A0A8J2YMF7_9BACL</name>
<dbReference type="RefSeq" id="WP_188698422.1">
    <property type="nucleotide sequence ID" value="NZ_BMIR01000028.1"/>
</dbReference>
<dbReference type="InterPro" id="IPR051088">
    <property type="entry name" value="PTS_Sugar-EIIC/EIIB"/>
</dbReference>
<evidence type="ECO:0000256" key="9">
    <source>
        <dbReference type="SAM" id="Phobius"/>
    </source>
</evidence>
<feature type="transmembrane region" description="Helical" evidence="9">
    <location>
        <begin position="161"/>
        <end position="185"/>
    </location>
</feature>
<dbReference type="InterPro" id="IPR003352">
    <property type="entry name" value="PTS_EIIC"/>
</dbReference>
<dbReference type="Proteomes" id="UP000628775">
    <property type="component" value="Unassembled WGS sequence"/>
</dbReference>
<feature type="transmembrane region" description="Helical" evidence="9">
    <location>
        <begin position="61"/>
        <end position="81"/>
    </location>
</feature>
<feature type="domain" description="PTS EIIC type-3" evidence="10">
    <location>
        <begin position="8"/>
        <end position="395"/>
    </location>
</feature>
<evidence type="ECO:0000256" key="4">
    <source>
        <dbReference type="ARBA" id="ARBA00022597"/>
    </source>
</evidence>
<evidence type="ECO:0000256" key="3">
    <source>
        <dbReference type="ARBA" id="ARBA00022475"/>
    </source>
</evidence>
<feature type="transmembrane region" description="Helical" evidence="9">
    <location>
        <begin position="205"/>
        <end position="225"/>
    </location>
</feature>
<keyword evidence="7 8" id="KW-0472">Membrane</keyword>
<keyword evidence="3 8" id="KW-1003">Cell membrane</keyword>
<evidence type="ECO:0000256" key="2">
    <source>
        <dbReference type="ARBA" id="ARBA00022448"/>
    </source>
</evidence>
<evidence type="ECO:0000256" key="1">
    <source>
        <dbReference type="ARBA" id="ARBA00004651"/>
    </source>
</evidence>
<gene>
    <name evidence="11" type="ORF">GCM10011391_37370</name>
</gene>
<keyword evidence="5 9" id="KW-0812">Transmembrane</keyword>
<keyword evidence="2 8" id="KW-0813">Transport</keyword>
<feature type="transmembrane region" description="Helical" evidence="9">
    <location>
        <begin position="267"/>
        <end position="289"/>
    </location>
</feature>
<dbReference type="PROSITE" id="PS51105">
    <property type="entry name" value="PTS_EIIC_TYPE_3"/>
    <property type="match status" value="1"/>
</dbReference>
<dbReference type="PANTHER" id="PTHR33989:SF4">
    <property type="entry name" value="PTS SYSTEM N,N'-DIACETYLCHITOBIOSE-SPECIFIC EIIC COMPONENT"/>
    <property type="match status" value="1"/>
</dbReference>
<evidence type="ECO:0000313" key="11">
    <source>
        <dbReference type="EMBL" id="GGE54923.1"/>
    </source>
</evidence>
<dbReference type="GO" id="GO:0009401">
    <property type="term" value="P:phosphoenolpyruvate-dependent sugar phosphotransferase system"/>
    <property type="evidence" value="ECO:0007669"/>
    <property type="project" value="InterPro"/>
</dbReference>
<feature type="transmembrane region" description="Helical" evidence="9">
    <location>
        <begin position="35"/>
        <end position="55"/>
    </location>
</feature>
<keyword evidence="12" id="KW-1185">Reference proteome</keyword>
<sequence>MKTFMNWLSTSFAPKMNKITMNPWVSALSSAMQKIIPFILTGSLIFLYNVIRSYIHVLPDLGQIANYTFGMLGLLIAFMMANQVMEKLGRTNYPVMAGLTAISVFIMFIKPVVNNNGIMTVNFERFGPTGIIVGIIAGLFVSVIFNLIGKFNWLSESSLPDFVIGWINSIIPIFISIGLAVLLSFEFNLDIFGLIIKIFSPIQNFGQTLPGFILLIFIMTFFYTLGISTWLWSAIQTPIFMAGIAANIAAAQHGLQPTNIVTNETVFTAALITMGGVGATLGLNFLMLFSESKDLRTISRLTIVPSIFNINEPIMFSTPVVMNPILMLPMWINGITGPVVIWVVMRAHLLNIPDKMIQVGQIPAPFSSVMITQDLHAIIVYFVLLAIYLVTWYPFFKVYEKQKLKEEQEEFEELSNTVEA</sequence>
<comment type="function">
    <text evidence="8">The phosphoenolpyruvate-dependent sugar phosphotransferase system (PTS), a major carbohydrate active -transport system, catalyzes the phosphorylation of incoming sugar substrates concomitant with their translocation across the cell membrane.</text>
</comment>
<reference evidence="11" key="1">
    <citation type="journal article" date="2014" name="Int. J. Syst. Evol. Microbiol.">
        <title>Complete genome sequence of Corynebacterium casei LMG S-19264T (=DSM 44701T), isolated from a smear-ripened cheese.</title>
        <authorList>
            <consortium name="US DOE Joint Genome Institute (JGI-PGF)"/>
            <person name="Walter F."/>
            <person name="Albersmeier A."/>
            <person name="Kalinowski J."/>
            <person name="Ruckert C."/>
        </authorList>
    </citation>
    <scope>NUCLEOTIDE SEQUENCE</scope>
    <source>
        <strain evidence="11">CGMCC 1.15371</strain>
    </source>
</reference>
<evidence type="ECO:0000259" key="10">
    <source>
        <dbReference type="PROSITE" id="PS51105"/>
    </source>
</evidence>
<feature type="transmembrane region" description="Helical" evidence="9">
    <location>
        <begin position="375"/>
        <end position="396"/>
    </location>
</feature>
<dbReference type="GO" id="GO:0008982">
    <property type="term" value="F:protein-N(PI)-phosphohistidine-sugar phosphotransferase activity"/>
    <property type="evidence" value="ECO:0007669"/>
    <property type="project" value="UniProtKB-UniRule"/>
</dbReference>
<evidence type="ECO:0000256" key="7">
    <source>
        <dbReference type="ARBA" id="ARBA00023136"/>
    </source>
</evidence>
<evidence type="ECO:0000313" key="12">
    <source>
        <dbReference type="Proteomes" id="UP000628775"/>
    </source>
</evidence>
<keyword evidence="4 8" id="KW-0762">Sugar transport</keyword>
<dbReference type="AlphaFoldDB" id="A0A8J2YMF7"/>
<evidence type="ECO:0000256" key="6">
    <source>
        <dbReference type="ARBA" id="ARBA00022989"/>
    </source>
</evidence>
<accession>A0A8J2YMF7</accession>
<protein>
    <recommendedName>
        <fullName evidence="8">Permease IIC component</fullName>
    </recommendedName>
</protein>
<comment type="caution">
    <text evidence="11">The sequence shown here is derived from an EMBL/GenBank/DDBJ whole genome shotgun (WGS) entry which is preliminary data.</text>
</comment>
<feature type="transmembrane region" description="Helical" evidence="9">
    <location>
        <begin position="93"/>
        <end position="109"/>
    </location>
</feature>
<dbReference type="PIRSF" id="PIRSF006351">
    <property type="entry name" value="PTS_EIIC-Cellobiose"/>
    <property type="match status" value="1"/>
</dbReference>
<dbReference type="Pfam" id="PF02378">
    <property type="entry name" value="PTS_EIIC"/>
    <property type="match status" value="1"/>
</dbReference>
<feature type="transmembrane region" description="Helical" evidence="9">
    <location>
        <begin position="325"/>
        <end position="345"/>
    </location>
</feature>
<feature type="transmembrane region" description="Helical" evidence="9">
    <location>
        <begin position="129"/>
        <end position="149"/>
    </location>
</feature>
<dbReference type="EMBL" id="BMIR01000028">
    <property type="protein sequence ID" value="GGE54923.1"/>
    <property type="molecule type" value="Genomic_DNA"/>
</dbReference>
<dbReference type="PANTHER" id="PTHR33989">
    <property type="match status" value="1"/>
</dbReference>
<evidence type="ECO:0000256" key="8">
    <source>
        <dbReference type="PIRNR" id="PIRNR006351"/>
    </source>
</evidence>
<dbReference type="GO" id="GO:1902815">
    <property type="term" value="P:N,N'-diacetylchitobiose import"/>
    <property type="evidence" value="ECO:0007669"/>
    <property type="project" value="TreeGrafter"/>
</dbReference>
<keyword evidence="6 9" id="KW-1133">Transmembrane helix</keyword>
<evidence type="ECO:0000256" key="5">
    <source>
        <dbReference type="ARBA" id="ARBA00022692"/>
    </source>
</evidence>
<organism evidence="11 12">
    <name type="scientific">Pullulanibacillus camelliae</name>
    <dbReference type="NCBI Taxonomy" id="1707096"/>
    <lineage>
        <taxon>Bacteria</taxon>
        <taxon>Bacillati</taxon>
        <taxon>Bacillota</taxon>
        <taxon>Bacilli</taxon>
        <taxon>Bacillales</taxon>
        <taxon>Sporolactobacillaceae</taxon>
        <taxon>Pullulanibacillus</taxon>
    </lineage>
</organism>